<dbReference type="Proteomes" id="UP001606302">
    <property type="component" value="Unassembled WGS sequence"/>
</dbReference>
<evidence type="ECO:0000313" key="2">
    <source>
        <dbReference type="Proteomes" id="UP001606302"/>
    </source>
</evidence>
<organism evidence="1 2">
    <name type="scientific">Pelomonas lactea</name>
    <dbReference type="NCBI Taxonomy" id="3299030"/>
    <lineage>
        <taxon>Bacteria</taxon>
        <taxon>Pseudomonadati</taxon>
        <taxon>Pseudomonadota</taxon>
        <taxon>Betaproteobacteria</taxon>
        <taxon>Burkholderiales</taxon>
        <taxon>Sphaerotilaceae</taxon>
        <taxon>Roseateles</taxon>
    </lineage>
</organism>
<keyword evidence="2" id="KW-1185">Reference proteome</keyword>
<comment type="caution">
    <text evidence="1">The sequence shown here is derived from an EMBL/GenBank/DDBJ whole genome shotgun (WGS) entry which is preliminary data.</text>
</comment>
<accession>A0ABW7GFL1</accession>
<gene>
    <name evidence="1" type="ORF">ACG04Q_04105</name>
</gene>
<dbReference type="EMBL" id="JBIGHX010000001">
    <property type="protein sequence ID" value="MFG6460744.1"/>
    <property type="molecule type" value="Genomic_DNA"/>
</dbReference>
<reference evidence="1 2" key="1">
    <citation type="submission" date="2024-08" db="EMBL/GenBank/DDBJ databases">
        <authorList>
            <person name="Lu H."/>
        </authorList>
    </citation>
    <scope>NUCLEOTIDE SEQUENCE [LARGE SCALE GENOMIC DNA]</scope>
    <source>
        <strain evidence="1 2">DXS20W</strain>
    </source>
</reference>
<dbReference type="RefSeq" id="WP_394509559.1">
    <property type="nucleotide sequence ID" value="NZ_JBIGHX010000001.1"/>
</dbReference>
<evidence type="ECO:0000313" key="1">
    <source>
        <dbReference type="EMBL" id="MFG6460744.1"/>
    </source>
</evidence>
<proteinExistence type="predicted"/>
<sequence>MKTLIVSAEFRLVVSMSDLMTGSSVSDEPEANHPKLQAVFDALGACVDLVPLANAYFSDCTRAGRGDVHVFDWANSDGNAVAIDTYNDPTDQLDLIELFIRCSGSRIGEVAGRIWSYFNACEIQVGASQQAVCERLRNALDGSQFPRLVGNSGFSQRQIRHTVVQPFAAADAVAAR</sequence>
<name>A0ABW7GFL1_9BURK</name>
<protein>
    <submittedName>
        <fullName evidence="1">Uncharacterized protein</fullName>
    </submittedName>
</protein>